<protein>
    <recommendedName>
        <fullName evidence="2">site-specific DNA-methyltransferase (adenine-specific)</fullName>
        <ecNumber evidence="2">2.1.1.72</ecNumber>
    </recommendedName>
</protein>
<keyword evidence="3" id="KW-0489">Methyltransferase</keyword>
<evidence type="ECO:0000256" key="7">
    <source>
        <dbReference type="SAM" id="MobiDB-lite"/>
    </source>
</evidence>
<dbReference type="InterPro" id="IPR029063">
    <property type="entry name" value="SAM-dependent_MTases_sf"/>
</dbReference>
<accession>A0A0E3VX42</accession>
<dbReference type="Proteomes" id="UP000063308">
    <property type="component" value="Chromosome"/>
</dbReference>
<sequence length="590" mass="67101">MSRKQRLELTWVGKDERPRLEPRILLEEAEKSYHAKQRVTDGDIFDNRLIFGDNLLALKALEQEFIGRIKCIYIDPPFNTGEAFEHYDDGLEHSIWLSLMRDRIKILHALLSTDGTFAVHIDDNELGYLIALCDEIFGRSNRLYVVTFKQSSVSGPKAINPGVVTIANYIVLYAKDKSQWKPNRVLQPIERDRRYTKFIENYEDEFSRWRLIGLRDAISLEQGIPKDELKSILGDDIENRIDEFVLRNAERVVRTARVKDKDVNEDARAALQKSRVSRDVVTRSQRVGKSDYYFLNGEQLLFYKSKVKEINGQSVAGVGLSNIWDDLLSNNLHNEGGVEFPKGKKPEALIKRIVELTTAPGDWVLDSFAGSGTTGAVSHKMGRRWVMVELGEHCNTHIIPRLKRVVDGEDLSGITQSENWQGGGGFRYYRLASSLLEKDRWGNWVISNDYNAAMLTEAICKLMGFAYAPSEETYWMHGRSSESDFIFVTTQSLTHEQFKAIANEVGEERTLLICCKAFHANLDAFPNLTVRKIPQAVLRKCEWGKDDYSLNVVNLPMAAPRSEEADPSDASVKVKRGNPAQDDFFAGAHK</sequence>
<evidence type="ECO:0000256" key="5">
    <source>
        <dbReference type="ARBA" id="ARBA00022691"/>
    </source>
</evidence>
<name>A0A0E3VX42_9BRAD</name>
<dbReference type="Gene3D" id="3.40.50.150">
    <property type="entry name" value="Vaccinia Virus protein VP39"/>
    <property type="match status" value="1"/>
</dbReference>
<evidence type="ECO:0000313" key="10">
    <source>
        <dbReference type="Proteomes" id="UP000063308"/>
    </source>
</evidence>
<dbReference type="GO" id="GO:0008170">
    <property type="term" value="F:N-methyltransferase activity"/>
    <property type="evidence" value="ECO:0007669"/>
    <property type="project" value="InterPro"/>
</dbReference>
<dbReference type="InterPro" id="IPR002941">
    <property type="entry name" value="DNA_methylase_N4/N6"/>
</dbReference>
<evidence type="ECO:0000256" key="6">
    <source>
        <dbReference type="ARBA" id="ARBA00047942"/>
    </source>
</evidence>
<dbReference type="AlphaFoldDB" id="A0A0E3VX42"/>
<comment type="catalytic activity">
    <reaction evidence="6">
        <text>a 2'-deoxyadenosine in DNA + S-adenosyl-L-methionine = an N(6)-methyl-2'-deoxyadenosine in DNA + S-adenosyl-L-homocysteine + H(+)</text>
        <dbReference type="Rhea" id="RHEA:15197"/>
        <dbReference type="Rhea" id="RHEA-COMP:12418"/>
        <dbReference type="Rhea" id="RHEA-COMP:12419"/>
        <dbReference type="ChEBI" id="CHEBI:15378"/>
        <dbReference type="ChEBI" id="CHEBI:57856"/>
        <dbReference type="ChEBI" id="CHEBI:59789"/>
        <dbReference type="ChEBI" id="CHEBI:90615"/>
        <dbReference type="ChEBI" id="CHEBI:90616"/>
        <dbReference type="EC" id="2.1.1.72"/>
    </reaction>
</comment>
<feature type="region of interest" description="Disordered" evidence="7">
    <location>
        <begin position="560"/>
        <end position="590"/>
    </location>
</feature>
<evidence type="ECO:0000256" key="2">
    <source>
        <dbReference type="ARBA" id="ARBA00011900"/>
    </source>
</evidence>
<evidence type="ECO:0000256" key="3">
    <source>
        <dbReference type="ARBA" id="ARBA00022603"/>
    </source>
</evidence>
<dbReference type="GO" id="GO:0003677">
    <property type="term" value="F:DNA binding"/>
    <property type="evidence" value="ECO:0007669"/>
    <property type="project" value="InterPro"/>
</dbReference>
<dbReference type="InterPro" id="IPR002295">
    <property type="entry name" value="N4/N6-MTase_EcoPI_Mod-like"/>
</dbReference>
<keyword evidence="4" id="KW-0808">Transferase</keyword>
<gene>
    <name evidence="9" type="ORF">NK6_8861</name>
</gene>
<dbReference type="PIRSF" id="PIRSF015855">
    <property type="entry name" value="TypeIII_Mtase_mKpnI"/>
    <property type="match status" value="1"/>
</dbReference>
<evidence type="ECO:0000313" key="9">
    <source>
        <dbReference type="EMBL" id="BAR62005.1"/>
    </source>
</evidence>
<dbReference type="GO" id="GO:0032259">
    <property type="term" value="P:methylation"/>
    <property type="evidence" value="ECO:0007669"/>
    <property type="project" value="UniProtKB-KW"/>
</dbReference>
<evidence type="ECO:0000256" key="4">
    <source>
        <dbReference type="ARBA" id="ARBA00022679"/>
    </source>
</evidence>
<dbReference type="SUPFAM" id="SSF53335">
    <property type="entry name" value="S-adenosyl-L-methionine-dependent methyltransferases"/>
    <property type="match status" value="1"/>
</dbReference>
<dbReference type="EMBL" id="AP014685">
    <property type="protein sequence ID" value="BAR62005.1"/>
    <property type="molecule type" value="Genomic_DNA"/>
</dbReference>
<dbReference type="EC" id="2.1.1.72" evidence="2"/>
<evidence type="ECO:0000256" key="1">
    <source>
        <dbReference type="ARBA" id="ARBA00006594"/>
    </source>
</evidence>
<feature type="domain" description="DNA methylase N-4/N-6" evidence="8">
    <location>
        <begin position="69"/>
        <end position="393"/>
    </location>
</feature>
<proteinExistence type="inferred from homology"/>
<organism evidence="9 10">
    <name type="scientific">Bradyrhizobium diazoefficiens</name>
    <dbReference type="NCBI Taxonomy" id="1355477"/>
    <lineage>
        <taxon>Bacteria</taxon>
        <taxon>Pseudomonadati</taxon>
        <taxon>Pseudomonadota</taxon>
        <taxon>Alphaproteobacteria</taxon>
        <taxon>Hyphomicrobiales</taxon>
        <taxon>Nitrobacteraceae</taxon>
        <taxon>Bradyrhizobium</taxon>
    </lineage>
</organism>
<dbReference type="Pfam" id="PF01555">
    <property type="entry name" value="N6_N4_Mtase"/>
    <property type="match status" value="1"/>
</dbReference>
<keyword evidence="5" id="KW-0949">S-adenosyl-L-methionine</keyword>
<dbReference type="GO" id="GO:0009007">
    <property type="term" value="F:site-specific DNA-methyltransferase (adenine-specific) activity"/>
    <property type="evidence" value="ECO:0007669"/>
    <property type="project" value="UniProtKB-EC"/>
</dbReference>
<dbReference type="PRINTS" id="PR00506">
    <property type="entry name" value="D21N6MTFRASE"/>
</dbReference>
<comment type="similarity">
    <text evidence="1">Belongs to the N(4)/N(6)-methyltransferase family.</text>
</comment>
<evidence type="ECO:0000259" key="8">
    <source>
        <dbReference type="Pfam" id="PF01555"/>
    </source>
</evidence>
<dbReference type="REBASE" id="108674">
    <property type="entry name" value="M.BdiNK6ORF8861P"/>
</dbReference>
<reference evidence="9 10" key="1">
    <citation type="submission" date="2014-11" db="EMBL/GenBank/DDBJ databases">
        <title>Symbiosis island explosion on the genome of extra-slow-growing strains of soybean bradyrhizobia with massive insertion sequences.</title>
        <authorList>
            <person name="Iida T."/>
            <person name="Minamisawa K."/>
        </authorList>
    </citation>
    <scope>NUCLEOTIDE SEQUENCE [LARGE SCALE GENOMIC DNA]</scope>
    <source>
        <strain evidence="9 10">NK6</strain>
    </source>
</reference>